<dbReference type="SUPFAM" id="SSF101874">
    <property type="entry name" value="YceI-like"/>
    <property type="match status" value="1"/>
</dbReference>
<proteinExistence type="inferred from homology"/>
<dbReference type="EMBL" id="CP059572">
    <property type="protein sequence ID" value="QXJ24155.1"/>
    <property type="molecule type" value="Genomic_DNA"/>
</dbReference>
<accession>A0ABX8QZH5</accession>
<dbReference type="InterPro" id="IPR036761">
    <property type="entry name" value="TTHA0802/YceI-like_sf"/>
</dbReference>
<dbReference type="RefSeq" id="WP_231329853.1">
    <property type="nucleotide sequence ID" value="NZ_CP059572.1"/>
</dbReference>
<dbReference type="InterPro" id="IPR007372">
    <property type="entry name" value="Lipid/polyisoprenoid-bd_YceI"/>
</dbReference>
<gene>
    <name evidence="3" type="ORF">AGRA3207_005420</name>
</gene>
<reference evidence="3" key="1">
    <citation type="submission" date="2020-07" db="EMBL/GenBank/DDBJ databases">
        <authorList>
            <person name="Tarantini F.S."/>
            <person name="Hong K.W."/>
            <person name="Chan K.G."/>
        </authorList>
    </citation>
    <scope>NUCLEOTIDE SEQUENCE</scope>
    <source>
        <strain evidence="3">32-07</strain>
    </source>
</reference>
<feature type="domain" description="Lipid/polyisoprenoid-binding YceI-like" evidence="2">
    <location>
        <begin position="7"/>
        <end position="185"/>
    </location>
</feature>
<evidence type="ECO:0000313" key="4">
    <source>
        <dbReference type="Proteomes" id="UP001049518"/>
    </source>
</evidence>
<protein>
    <submittedName>
        <fullName evidence="3">YceI family protein</fullName>
    </submittedName>
</protein>
<evidence type="ECO:0000313" key="3">
    <source>
        <dbReference type="EMBL" id="QXJ24155.1"/>
    </source>
</evidence>
<evidence type="ECO:0000259" key="2">
    <source>
        <dbReference type="SMART" id="SM00867"/>
    </source>
</evidence>
<organism evidence="3 4">
    <name type="scientific">Actinomadura graeca</name>
    <dbReference type="NCBI Taxonomy" id="2750812"/>
    <lineage>
        <taxon>Bacteria</taxon>
        <taxon>Bacillati</taxon>
        <taxon>Actinomycetota</taxon>
        <taxon>Actinomycetes</taxon>
        <taxon>Streptosporangiales</taxon>
        <taxon>Thermomonosporaceae</taxon>
        <taxon>Actinomadura</taxon>
    </lineage>
</organism>
<dbReference type="Gene3D" id="2.40.128.110">
    <property type="entry name" value="Lipid/polyisoprenoid-binding, YceI-like"/>
    <property type="match status" value="1"/>
</dbReference>
<keyword evidence="4" id="KW-1185">Reference proteome</keyword>
<sequence>MAVPEGTYELGPDDGRLLIRTGRSGLGRRAGHDLTIEATRWTAAVTVREPPEESSVEVDVEVDGLEVREGTGGVKPLTDQDRADIVRNLRTVLDARRHPRITFRSTAVAVGGGGRAAGGEHDVEGDLAILGVVKPVRVQAVFDGGRVRGGAAVRQSRWGIKPYSAFFGALRLADDVEVAFDLGFPAGGA</sequence>
<dbReference type="Pfam" id="PF04264">
    <property type="entry name" value="YceI"/>
    <property type="match status" value="1"/>
</dbReference>
<name>A0ABX8QZH5_9ACTN</name>
<dbReference type="Proteomes" id="UP001049518">
    <property type="component" value="Chromosome"/>
</dbReference>
<comment type="similarity">
    <text evidence="1">Belongs to the UPF0312 family.</text>
</comment>
<dbReference type="SMART" id="SM00867">
    <property type="entry name" value="YceI"/>
    <property type="match status" value="1"/>
</dbReference>
<evidence type="ECO:0000256" key="1">
    <source>
        <dbReference type="ARBA" id="ARBA00008812"/>
    </source>
</evidence>